<dbReference type="KEGG" id="slw:BRW62_05660"/>
<dbReference type="Pfam" id="PF01479">
    <property type="entry name" value="S4"/>
    <property type="match status" value="1"/>
</dbReference>
<sequence length="243" mass="26608">MSAIAALVDTALKTWSVLHTPFLPPDELAAVLTDIGQRVDVHAQPWGGYPQAERCRLAIAPAELSLDDQRPPLALVRISGNFLFDPATYIDFESALEAAGVAADDYGDIILLGERGAQAIVNPDSLPLITTALKQVRTVPVTVDPCPWDQLAVAPPQTKHLTTVEASLRLDAVASAGFGLSRSKMSEWISSGMVRVNWHVVQHPRYAVKVNDLITIRGKGRLVIQGIQTTKKNRYRLEMERTR</sequence>
<keyword evidence="1" id="KW-0694">RNA-binding</keyword>
<name>A0A2D2Q1E8_PARLV</name>
<dbReference type="AlphaFoldDB" id="A0A2D2Q1E8"/>
<dbReference type="PROSITE" id="PS50889">
    <property type="entry name" value="S4"/>
    <property type="match status" value="1"/>
</dbReference>
<dbReference type="CDD" id="cd00165">
    <property type="entry name" value="S4"/>
    <property type="match status" value="1"/>
</dbReference>
<evidence type="ECO:0000256" key="1">
    <source>
        <dbReference type="PROSITE-ProRule" id="PRU00182"/>
    </source>
</evidence>
<dbReference type="RefSeq" id="WP_099798668.1">
    <property type="nucleotide sequence ID" value="NZ_CP018092.1"/>
</dbReference>
<dbReference type="PANTHER" id="PTHR13633:SF3">
    <property type="entry name" value="MITOCHONDRIAL TRANSCRIPTION RESCUE FACTOR 1"/>
    <property type="match status" value="1"/>
</dbReference>
<dbReference type="InterPro" id="IPR002942">
    <property type="entry name" value="S4_RNA-bd"/>
</dbReference>
<organism evidence="3 4">
    <name type="scientific">Parathermosynechococcus lividus PCC 6715</name>
    <dbReference type="NCBI Taxonomy" id="1917166"/>
    <lineage>
        <taxon>Bacteria</taxon>
        <taxon>Bacillati</taxon>
        <taxon>Cyanobacteriota</taxon>
        <taxon>Cyanophyceae</taxon>
        <taxon>Acaryochloridales</taxon>
        <taxon>Thermosynechococcaceae</taxon>
        <taxon>Parathermosynechococcus</taxon>
    </lineage>
</organism>
<dbReference type="EMBL" id="CP018092">
    <property type="protein sequence ID" value="ATS18325.1"/>
    <property type="molecule type" value="Genomic_DNA"/>
</dbReference>
<gene>
    <name evidence="3" type="ORF">BRW62_05660</name>
</gene>
<proteinExistence type="predicted"/>
<dbReference type="SMART" id="SM00363">
    <property type="entry name" value="S4"/>
    <property type="match status" value="1"/>
</dbReference>
<reference evidence="3 4" key="1">
    <citation type="submission" date="2016-11" db="EMBL/GenBank/DDBJ databases">
        <title>Complete genome sequence of thermophilic cyanobacteria strain Synechococcus sp. PCC6715.</title>
        <authorList>
            <person name="Tang J."/>
            <person name="Daroch M."/>
            <person name="Liang Y."/>
            <person name="Jiang D."/>
            <person name="Shah M."/>
        </authorList>
    </citation>
    <scope>NUCLEOTIDE SEQUENCE [LARGE SCALE GENOMIC DNA]</scope>
    <source>
        <strain evidence="3 4">PCC 6715</strain>
    </source>
</reference>
<feature type="domain" description="RNA-binding S4" evidence="2">
    <location>
        <begin position="168"/>
        <end position="228"/>
    </location>
</feature>
<dbReference type="Gene3D" id="3.30.1370.160">
    <property type="match status" value="1"/>
</dbReference>
<dbReference type="GO" id="GO:0003723">
    <property type="term" value="F:RNA binding"/>
    <property type="evidence" value="ECO:0007669"/>
    <property type="project" value="UniProtKB-KW"/>
</dbReference>
<dbReference type="InterPro" id="IPR017506">
    <property type="entry name" value="PSII_S4"/>
</dbReference>
<dbReference type="PANTHER" id="PTHR13633">
    <property type="entry name" value="MITOCHONDRIAL TRANSCRIPTION RESCUE FACTOR 1"/>
    <property type="match status" value="1"/>
</dbReference>
<dbReference type="InterPro" id="IPR036986">
    <property type="entry name" value="S4_RNA-bd_sf"/>
</dbReference>
<accession>A0A2D2Q1E8</accession>
<evidence type="ECO:0000259" key="2">
    <source>
        <dbReference type="SMART" id="SM00363"/>
    </source>
</evidence>
<reference evidence="4" key="2">
    <citation type="journal article" date="2022" name="Front. Microbiol.">
        <title>Comparative Genomic Analysis Revealed Distinct Molecular Components and Organization of CO2-Concentrating Mechanism in Thermophilic Cyanobacteria.</title>
        <authorList>
            <person name="Tang J."/>
            <person name="Zhou H."/>
            <person name="Yao D."/>
            <person name="Riaz S."/>
            <person name="You D."/>
            <person name="Klepacz-Smolka A."/>
            <person name="Daroch M."/>
        </authorList>
    </citation>
    <scope>NUCLEOTIDE SEQUENCE [LARGE SCALE GENOMIC DNA]</scope>
    <source>
        <strain evidence="4">PCC 6715</strain>
    </source>
</reference>
<dbReference type="NCBIfam" id="TIGR03069">
    <property type="entry name" value="PS_II_S4"/>
    <property type="match status" value="1"/>
</dbReference>
<dbReference type="InterPro" id="IPR012677">
    <property type="entry name" value="Nucleotide-bd_a/b_plait_sf"/>
</dbReference>
<evidence type="ECO:0000313" key="4">
    <source>
        <dbReference type="Proteomes" id="UP000231057"/>
    </source>
</evidence>
<dbReference type="Gene3D" id="3.10.290.10">
    <property type="entry name" value="RNA-binding S4 domain"/>
    <property type="match status" value="1"/>
</dbReference>
<keyword evidence="4" id="KW-1185">Reference proteome</keyword>
<dbReference type="SUPFAM" id="SSF55174">
    <property type="entry name" value="Alpha-L RNA-binding motif"/>
    <property type="match status" value="1"/>
</dbReference>
<protein>
    <submittedName>
        <fullName evidence="3">Photosystem II S4 domain protein</fullName>
    </submittedName>
</protein>
<evidence type="ECO:0000313" key="3">
    <source>
        <dbReference type="EMBL" id="ATS18325.1"/>
    </source>
</evidence>
<dbReference type="Gene3D" id="3.30.70.330">
    <property type="match status" value="1"/>
</dbReference>
<dbReference type="OrthoDB" id="9812787at2"/>
<dbReference type="Proteomes" id="UP000231057">
    <property type="component" value="Chromosome"/>
</dbReference>